<evidence type="ECO:0000313" key="2">
    <source>
        <dbReference type="Proteomes" id="UP001201812"/>
    </source>
</evidence>
<proteinExistence type="predicted"/>
<protein>
    <submittedName>
        <fullName evidence="1">Rho GTPase-activating protein 7</fullName>
    </submittedName>
</protein>
<reference evidence="1" key="1">
    <citation type="submission" date="2022-01" db="EMBL/GenBank/DDBJ databases">
        <title>Genome Sequence Resource for Two Populations of Ditylenchus destructor, the Migratory Endoparasitic Phytonematode.</title>
        <authorList>
            <person name="Zhang H."/>
            <person name="Lin R."/>
            <person name="Xie B."/>
        </authorList>
    </citation>
    <scope>NUCLEOTIDE SEQUENCE</scope>
    <source>
        <strain evidence="1">BazhouSP</strain>
    </source>
</reference>
<dbReference type="Proteomes" id="UP001201812">
    <property type="component" value="Unassembled WGS sequence"/>
</dbReference>
<comment type="caution">
    <text evidence="1">The sequence shown here is derived from an EMBL/GenBank/DDBJ whole genome shotgun (WGS) entry which is preliminary data.</text>
</comment>
<accession>A0AAD4R8W1</accession>
<dbReference type="GO" id="GO:0030036">
    <property type="term" value="P:actin cytoskeleton organization"/>
    <property type="evidence" value="ECO:0007669"/>
    <property type="project" value="TreeGrafter"/>
</dbReference>
<gene>
    <name evidence="1" type="ORF">DdX_07073</name>
</gene>
<evidence type="ECO:0000313" key="1">
    <source>
        <dbReference type="EMBL" id="KAI1717331.1"/>
    </source>
</evidence>
<sequence length="302" mass="35251">MPSLFSFPTALSRRPSKFLRRTAEGIPSEREINSYSVVKTALTKMIDEQGKIFRIPKEMSRELSHCAQWDLDCDLRIATKNGILEFPDQMHRYFRKEYTQLIKGHLDNWKGWNLRRIFPDGTHIFSKSPSDGIPLPLFLIRIKIPNIPINMVLHSILYNRHLFEQNLEECQRIGTSGHNFDLIKVSYRTVEESVKKTAYLARRWSYAETRGTESFCCLVERSVVPRNARRIAPRVNFLKSAFLISSMPGDDSAILSYCCRVDLRGRPKHWYDKVHAETLVQNLYRLRESLSKPLYNDIPPTM</sequence>
<dbReference type="EMBL" id="JAKKPZ010000009">
    <property type="protein sequence ID" value="KAI1717331.1"/>
    <property type="molecule type" value="Genomic_DNA"/>
</dbReference>
<keyword evidence="2" id="KW-1185">Reference proteome</keyword>
<dbReference type="AlphaFoldDB" id="A0AAD4R8W1"/>
<dbReference type="SUPFAM" id="SSF55961">
    <property type="entry name" value="Bet v1-like"/>
    <property type="match status" value="1"/>
</dbReference>
<dbReference type="GO" id="GO:0035023">
    <property type="term" value="P:regulation of Rho protein signal transduction"/>
    <property type="evidence" value="ECO:0007669"/>
    <property type="project" value="TreeGrafter"/>
</dbReference>
<dbReference type="Gene3D" id="3.30.530.20">
    <property type="match status" value="1"/>
</dbReference>
<dbReference type="PANTHER" id="PTHR12659">
    <property type="entry name" value="RHO-TYPE GTPASE ACTIVATING PROTEIN"/>
    <property type="match status" value="1"/>
</dbReference>
<dbReference type="PANTHER" id="PTHR12659:SF7">
    <property type="entry name" value="CROSSVEINLESS C, ISOFORM C"/>
    <property type="match status" value="1"/>
</dbReference>
<dbReference type="InterPro" id="IPR023393">
    <property type="entry name" value="START-like_dom_sf"/>
</dbReference>
<name>A0AAD4R8W1_9BILA</name>
<organism evidence="1 2">
    <name type="scientific">Ditylenchus destructor</name>
    <dbReference type="NCBI Taxonomy" id="166010"/>
    <lineage>
        <taxon>Eukaryota</taxon>
        <taxon>Metazoa</taxon>
        <taxon>Ecdysozoa</taxon>
        <taxon>Nematoda</taxon>
        <taxon>Chromadorea</taxon>
        <taxon>Rhabditida</taxon>
        <taxon>Tylenchina</taxon>
        <taxon>Tylenchomorpha</taxon>
        <taxon>Sphaerularioidea</taxon>
        <taxon>Anguinidae</taxon>
        <taxon>Anguininae</taxon>
        <taxon>Ditylenchus</taxon>
    </lineage>
</organism>
<dbReference type="GO" id="GO:0005096">
    <property type="term" value="F:GTPase activator activity"/>
    <property type="evidence" value="ECO:0007669"/>
    <property type="project" value="TreeGrafter"/>
</dbReference>